<feature type="transmembrane region" description="Helical" evidence="1">
    <location>
        <begin position="82"/>
        <end position="106"/>
    </location>
</feature>
<dbReference type="Proteomes" id="UP000623608">
    <property type="component" value="Unassembled WGS sequence"/>
</dbReference>
<protein>
    <submittedName>
        <fullName evidence="2">Uncharacterized protein</fullName>
    </submittedName>
</protein>
<accession>A0A919TNW3</accession>
<organism evidence="2 3">
    <name type="scientific">Paractinoplanes tereljensis</name>
    <dbReference type="NCBI Taxonomy" id="571912"/>
    <lineage>
        <taxon>Bacteria</taxon>
        <taxon>Bacillati</taxon>
        <taxon>Actinomycetota</taxon>
        <taxon>Actinomycetes</taxon>
        <taxon>Micromonosporales</taxon>
        <taxon>Micromonosporaceae</taxon>
        <taxon>Paractinoplanes</taxon>
    </lineage>
</organism>
<dbReference type="AlphaFoldDB" id="A0A919TNW3"/>
<keyword evidence="3" id="KW-1185">Reference proteome</keyword>
<keyword evidence="1" id="KW-0812">Transmembrane</keyword>
<dbReference type="RefSeq" id="WP_239147040.1">
    <property type="nucleotide sequence ID" value="NZ_BOMY01000001.1"/>
</dbReference>
<feature type="transmembrane region" description="Helical" evidence="1">
    <location>
        <begin position="6"/>
        <end position="32"/>
    </location>
</feature>
<evidence type="ECO:0000313" key="2">
    <source>
        <dbReference type="EMBL" id="GIF17283.1"/>
    </source>
</evidence>
<reference evidence="2" key="1">
    <citation type="submission" date="2021-01" db="EMBL/GenBank/DDBJ databases">
        <title>Whole genome shotgun sequence of Actinoplanes tereljensis NBRC 105297.</title>
        <authorList>
            <person name="Komaki H."/>
            <person name="Tamura T."/>
        </authorList>
    </citation>
    <scope>NUCLEOTIDE SEQUENCE</scope>
    <source>
        <strain evidence="2">NBRC 105297</strain>
    </source>
</reference>
<gene>
    <name evidence="2" type="ORF">Ate02nite_00130</name>
</gene>
<evidence type="ECO:0000313" key="3">
    <source>
        <dbReference type="Proteomes" id="UP000623608"/>
    </source>
</evidence>
<sequence>MIPHRLLVVFSAMCSAGMLWAAVLIAGLLAGVRLVPTPAAVGIAAALTVPGVIAGVLGNRWYYRTTRPRARWSLTSWVPPHVPHWAAMLAGVIFFGFWLSVVVAFASMDGRAEMHNGQYVIENNGRTTVINESDYERQRDHEQQISLGILGALAVGGTFMTAAVLTHHAAPEPTHTQSAGLPLA</sequence>
<evidence type="ECO:0000256" key="1">
    <source>
        <dbReference type="SAM" id="Phobius"/>
    </source>
</evidence>
<comment type="caution">
    <text evidence="2">The sequence shown here is derived from an EMBL/GenBank/DDBJ whole genome shotgun (WGS) entry which is preliminary data.</text>
</comment>
<feature type="transmembrane region" description="Helical" evidence="1">
    <location>
        <begin position="39"/>
        <end position="62"/>
    </location>
</feature>
<proteinExistence type="predicted"/>
<keyword evidence="1" id="KW-1133">Transmembrane helix</keyword>
<keyword evidence="1" id="KW-0472">Membrane</keyword>
<feature type="transmembrane region" description="Helical" evidence="1">
    <location>
        <begin position="145"/>
        <end position="165"/>
    </location>
</feature>
<name>A0A919TNW3_9ACTN</name>
<dbReference type="EMBL" id="BOMY01000001">
    <property type="protein sequence ID" value="GIF17283.1"/>
    <property type="molecule type" value="Genomic_DNA"/>
</dbReference>